<protein>
    <submittedName>
        <fullName evidence="3">Uncharacterized protein</fullName>
    </submittedName>
</protein>
<accession>A0ABX1DSK8</accession>
<evidence type="ECO:0000256" key="2">
    <source>
        <dbReference type="SAM" id="Phobius"/>
    </source>
</evidence>
<evidence type="ECO:0000256" key="1">
    <source>
        <dbReference type="SAM" id="MobiDB-lite"/>
    </source>
</evidence>
<name>A0ABX1DSK8_9HYPH</name>
<dbReference type="Proteomes" id="UP000704467">
    <property type="component" value="Unassembled WGS sequence"/>
</dbReference>
<reference evidence="3 4" key="1">
    <citation type="submission" date="2020-03" db="EMBL/GenBank/DDBJ databases">
        <title>Whole genome sequencing of clinical and environmental type strains of Ochrobactrum.</title>
        <authorList>
            <person name="Dharne M."/>
        </authorList>
    </citation>
    <scope>NUCLEOTIDE SEQUENCE [LARGE SCALE GENOMIC DNA]</scope>
    <source>
        <strain evidence="3 4">CIP 109452</strain>
    </source>
</reference>
<keyword evidence="2" id="KW-0472">Membrane</keyword>
<feature type="region of interest" description="Disordered" evidence="1">
    <location>
        <begin position="1"/>
        <end position="23"/>
    </location>
</feature>
<organism evidence="3 4">
    <name type="scientific">Brucella haematophila</name>
    <dbReference type="NCBI Taxonomy" id="419474"/>
    <lineage>
        <taxon>Bacteria</taxon>
        <taxon>Pseudomonadati</taxon>
        <taxon>Pseudomonadota</taxon>
        <taxon>Alphaproteobacteria</taxon>
        <taxon>Hyphomicrobiales</taxon>
        <taxon>Brucellaceae</taxon>
        <taxon>Brucella/Ochrobactrum group</taxon>
        <taxon>Brucella</taxon>
    </lineage>
</organism>
<keyword evidence="4" id="KW-1185">Reference proteome</keyword>
<feature type="transmembrane region" description="Helical" evidence="2">
    <location>
        <begin position="63"/>
        <end position="80"/>
    </location>
</feature>
<proteinExistence type="predicted"/>
<feature type="compositionally biased region" description="Basic and acidic residues" evidence="1">
    <location>
        <begin position="1"/>
        <end position="18"/>
    </location>
</feature>
<evidence type="ECO:0000313" key="3">
    <source>
        <dbReference type="EMBL" id="NKC03800.1"/>
    </source>
</evidence>
<keyword evidence="2" id="KW-0812">Transmembrane</keyword>
<dbReference type="EMBL" id="JAAVLN010000001">
    <property type="protein sequence ID" value="NKC03800.1"/>
    <property type="molecule type" value="Genomic_DNA"/>
</dbReference>
<evidence type="ECO:0000313" key="4">
    <source>
        <dbReference type="Proteomes" id="UP000704467"/>
    </source>
</evidence>
<gene>
    <name evidence="3" type="ORF">HED55_12510</name>
</gene>
<sequence>MLDIRGASRADSSHRPEHQPGNNFKNRFHSDILIWKEERCWNIYNIIHIIKIHGTPPTKPYKFIIYLFLTTAISIVSNLNNQFTMKITFKETAKIQNENPSAYKHKRTPTIYLSPESSPF</sequence>
<comment type="caution">
    <text evidence="3">The sequence shown here is derived from an EMBL/GenBank/DDBJ whole genome shotgun (WGS) entry which is preliminary data.</text>
</comment>
<keyword evidence="2" id="KW-1133">Transmembrane helix</keyword>